<feature type="transmembrane region" description="Helical" evidence="6">
    <location>
        <begin position="267"/>
        <end position="291"/>
    </location>
</feature>
<protein>
    <submittedName>
        <fullName evidence="8">MFS transporter</fullName>
    </submittedName>
</protein>
<evidence type="ECO:0000313" key="8">
    <source>
        <dbReference type="EMBL" id="MCG2621404.1"/>
    </source>
</evidence>
<dbReference type="RefSeq" id="WP_237818574.1">
    <property type="nucleotide sequence ID" value="NZ_JAKLTQ010000002.1"/>
</dbReference>
<evidence type="ECO:0000256" key="3">
    <source>
        <dbReference type="ARBA" id="ARBA00022692"/>
    </source>
</evidence>
<dbReference type="SUPFAM" id="SSF103473">
    <property type="entry name" value="MFS general substrate transporter"/>
    <property type="match status" value="1"/>
</dbReference>
<feature type="transmembrane region" description="Helical" evidence="6">
    <location>
        <begin position="143"/>
        <end position="163"/>
    </location>
</feature>
<feature type="transmembrane region" description="Helical" evidence="6">
    <location>
        <begin position="367"/>
        <end position="390"/>
    </location>
</feature>
<sequence length="478" mass="48893">MATLISRRATDAESRSGRSSLMIVLSIVLLSEVASFEYNMVSPALPNIATSFGTTQPGLVFTVLLICGAMLLPILGKLGDVIGKKKVLLLGAGAMAVGTLICSIAPVYSIFLAGRGMQAFGMVGLVLTYGLIRDLLPKKWVPVAIGGIGAGVGVSGVLGPTLGGFLTQNYGYKSVFVFLTVYIIVTVLLVAVVVPETPVRARHKIDFLGALLLGGGAALLCYATVKSPYQAVSAVAGALLLVAFILVERRAAEPLMPLTLMRQRKVWATLLISSLLGFIFNSNVAIISQMAQSAPVSGVDSGLGLSPVEFSLTYALPLGLLGSASGLGAGYLAKRIGPKYPMIFSALCWFAGAMLIALGLVGSSGMLLLVAFIFGLGNGSYHASASNLVIEAVPATTQGVGASLKATSEQLFGAFGNAIIGAVVAAAIISTPGGAGPISYDMGGFHLAYGIYAAVALLAIIVTLTLRHGNKPATGGAA</sequence>
<evidence type="ECO:0000256" key="6">
    <source>
        <dbReference type="SAM" id="Phobius"/>
    </source>
</evidence>
<dbReference type="Gene3D" id="1.20.1250.20">
    <property type="entry name" value="MFS general substrate transporter like domains"/>
    <property type="match status" value="1"/>
</dbReference>
<dbReference type="PANTHER" id="PTHR42718">
    <property type="entry name" value="MAJOR FACILITATOR SUPERFAMILY MULTIDRUG TRANSPORTER MFSC"/>
    <property type="match status" value="1"/>
</dbReference>
<feature type="transmembrane region" description="Helical" evidence="6">
    <location>
        <begin position="207"/>
        <end position="225"/>
    </location>
</feature>
<keyword evidence="3 6" id="KW-0812">Transmembrane</keyword>
<dbReference type="Gene3D" id="1.20.1720.10">
    <property type="entry name" value="Multidrug resistance protein D"/>
    <property type="match status" value="1"/>
</dbReference>
<feature type="transmembrane region" description="Helical" evidence="6">
    <location>
        <begin position="175"/>
        <end position="195"/>
    </location>
</feature>
<dbReference type="PRINTS" id="PR01036">
    <property type="entry name" value="TCRTETB"/>
</dbReference>
<feature type="transmembrane region" description="Helical" evidence="6">
    <location>
        <begin position="87"/>
        <end position="111"/>
    </location>
</feature>
<name>A0ABS9L4I8_9MICC</name>
<dbReference type="InterPro" id="IPR020846">
    <property type="entry name" value="MFS_dom"/>
</dbReference>
<gene>
    <name evidence="8" type="ORF">LVY72_05675</name>
</gene>
<feature type="domain" description="Major facilitator superfamily (MFS) profile" evidence="7">
    <location>
        <begin position="23"/>
        <end position="471"/>
    </location>
</feature>
<keyword evidence="9" id="KW-1185">Reference proteome</keyword>
<feature type="transmembrane region" description="Helical" evidence="6">
    <location>
        <begin position="449"/>
        <end position="466"/>
    </location>
</feature>
<evidence type="ECO:0000256" key="5">
    <source>
        <dbReference type="ARBA" id="ARBA00023136"/>
    </source>
</evidence>
<organism evidence="8 9">
    <name type="scientific">Arthrobacter hankyongi</name>
    <dbReference type="NCBI Taxonomy" id="2904801"/>
    <lineage>
        <taxon>Bacteria</taxon>
        <taxon>Bacillati</taxon>
        <taxon>Actinomycetota</taxon>
        <taxon>Actinomycetes</taxon>
        <taxon>Micrococcales</taxon>
        <taxon>Micrococcaceae</taxon>
        <taxon>Arthrobacter</taxon>
    </lineage>
</organism>
<feature type="transmembrane region" description="Helical" evidence="6">
    <location>
        <begin position="21"/>
        <end position="38"/>
    </location>
</feature>
<dbReference type="Pfam" id="PF07690">
    <property type="entry name" value="MFS_1"/>
    <property type="match status" value="1"/>
</dbReference>
<comment type="subcellular location">
    <subcellularLocation>
        <location evidence="1">Cell membrane</location>
        <topology evidence="1">Multi-pass membrane protein</topology>
    </subcellularLocation>
</comment>
<dbReference type="PROSITE" id="PS50850">
    <property type="entry name" value="MFS"/>
    <property type="match status" value="1"/>
</dbReference>
<comment type="caution">
    <text evidence="8">The sequence shown here is derived from an EMBL/GenBank/DDBJ whole genome shotgun (WGS) entry which is preliminary data.</text>
</comment>
<dbReference type="Proteomes" id="UP001165368">
    <property type="component" value="Unassembled WGS sequence"/>
</dbReference>
<dbReference type="PANTHER" id="PTHR42718:SF9">
    <property type="entry name" value="MAJOR FACILITATOR SUPERFAMILY MULTIDRUG TRANSPORTER MFSC"/>
    <property type="match status" value="1"/>
</dbReference>
<feature type="transmembrane region" description="Helical" evidence="6">
    <location>
        <begin position="411"/>
        <end position="429"/>
    </location>
</feature>
<evidence type="ECO:0000256" key="2">
    <source>
        <dbReference type="ARBA" id="ARBA00022448"/>
    </source>
</evidence>
<feature type="transmembrane region" description="Helical" evidence="6">
    <location>
        <begin position="311"/>
        <end position="333"/>
    </location>
</feature>
<keyword evidence="5 6" id="KW-0472">Membrane</keyword>
<feature type="transmembrane region" description="Helical" evidence="6">
    <location>
        <begin position="231"/>
        <end position="247"/>
    </location>
</feature>
<dbReference type="EMBL" id="JAKLTQ010000002">
    <property type="protein sequence ID" value="MCG2621404.1"/>
    <property type="molecule type" value="Genomic_DNA"/>
</dbReference>
<evidence type="ECO:0000259" key="7">
    <source>
        <dbReference type="PROSITE" id="PS50850"/>
    </source>
</evidence>
<evidence type="ECO:0000256" key="1">
    <source>
        <dbReference type="ARBA" id="ARBA00004651"/>
    </source>
</evidence>
<dbReference type="InterPro" id="IPR011701">
    <property type="entry name" value="MFS"/>
</dbReference>
<keyword evidence="2" id="KW-0813">Transport</keyword>
<accession>A0ABS9L4I8</accession>
<evidence type="ECO:0000256" key="4">
    <source>
        <dbReference type="ARBA" id="ARBA00022989"/>
    </source>
</evidence>
<reference evidence="8" key="1">
    <citation type="submission" date="2022-01" db="EMBL/GenBank/DDBJ databases">
        <authorList>
            <person name="Jo J.-H."/>
            <person name="Im W.-T."/>
        </authorList>
    </citation>
    <scope>NUCLEOTIDE SEQUENCE</scope>
    <source>
        <strain evidence="8">I2-34</strain>
    </source>
</reference>
<proteinExistence type="predicted"/>
<feature type="transmembrane region" description="Helical" evidence="6">
    <location>
        <begin position="117"/>
        <end position="136"/>
    </location>
</feature>
<evidence type="ECO:0000313" key="9">
    <source>
        <dbReference type="Proteomes" id="UP001165368"/>
    </source>
</evidence>
<feature type="transmembrane region" description="Helical" evidence="6">
    <location>
        <begin position="340"/>
        <end position="361"/>
    </location>
</feature>
<feature type="transmembrane region" description="Helical" evidence="6">
    <location>
        <begin position="58"/>
        <end position="75"/>
    </location>
</feature>
<keyword evidence="4 6" id="KW-1133">Transmembrane helix</keyword>
<dbReference type="InterPro" id="IPR036259">
    <property type="entry name" value="MFS_trans_sf"/>
</dbReference>